<feature type="chain" id="PRO_5045360821" description="DUF305 domain-containing protein" evidence="1">
    <location>
        <begin position="23"/>
        <end position="174"/>
    </location>
</feature>
<evidence type="ECO:0000259" key="2">
    <source>
        <dbReference type="Pfam" id="PF03713"/>
    </source>
</evidence>
<keyword evidence="1" id="KW-0732">Signal</keyword>
<dbReference type="InterPro" id="IPR005183">
    <property type="entry name" value="DUF305_CopM-like"/>
</dbReference>
<dbReference type="InterPro" id="IPR012347">
    <property type="entry name" value="Ferritin-like"/>
</dbReference>
<name>A0ABR5E2B0_9HYPH</name>
<proteinExistence type="predicted"/>
<evidence type="ECO:0000313" key="3">
    <source>
        <dbReference type="EMBL" id="KKC34377.1"/>
    </source>
</evidence>
<dbReference type="Pfam" id="PF03713">
    <property type="entry name" value="DUF305"/>
    <property type="match status" value="1"/>
</dbReference>
<organism evidence="3 4">
    <name type="scientific">Devosia psychrophila</name>
    <dbReference type="NCBI Taxonomy" id="728005"/>
    <lineage>
        <taxon>Bacteria</taxon>
        <taxon>Pseudomonadati</taxon>
        <taxon>Pseudomonadota</taxon>
        <taxon>Alphaproteobacteria</taxon>
        <taxon>Hyphomicrobiales</taxon>
        <taxon>Devosiaceae</taxon>
        <taxon>Devosia</taxon>
    </lineage>
</organism>
<reference evidence="3 4" key="1">
    <citation type="submission" date="2015-03" db="EMBL/GenBank/DDBJ databases">
        <authorList>
            <person name="Lepp D."/>
            <person name="Hassan Y.I."/>
            <person name="Li X.-Z."/>
            <person name="Zhou T."/>
        </authorList>
    </citation>
    <scope>NUCLEOTIDE SEQUENCE [LARGE SCALE GENOMIC DNA]</scope>
    <source>
        <strain evidence="3 4">Cr7-05</strain>
    </source>
</reference>
<dbReference type="PANTHER" id="PTHR36933:SF1">
    <property type="entry name" value="SLL0788 PROTEIN"/>
    <property type="match status" value="1"/>
</dbReference>
<keyword evidence="4" id="KW-1185">Reference proteome</keyword>
<accession>A0ABR5E2B0</accession>
<evidence type="ECO:0000256" key="1">
    <source>
        <dbReference type="SAM" id="SignalP"/>
    </source>
</evidence>
<dbReference type="PANTHER" id="PTHR36933">
    <property type="entry name" value="SLL0788 PROTEIN"/>
    <property type="match status" value="1"/>
</dbReference>
<dbReference type="Gene3D" id="1.20.1260.10">
    <property type="match status" value="1"/>
</dbReference>
<sequence>MNTLLQIITTVAFLTLSGTALAQTDVHHPDATATPPAAAPAPAGAMGDMQAQCADMMPMMQQMMQMMQQGMMQDGMTGGVEGKPAIDGMSEATRAYMDAMNMMNAPMMEGAQNANPDMAFVLSMIAHHEGAIAMAEAVLQRGSDVEVKAWANEIIAAQEAEIAKMRDWLSRQAQ</sequence>
<feature type="signal peptide" evidence="1">
    <location>
        <begin position="1"/>
        <end position="22"/>
    </location>
</feature>
<feature type="domain" description="DUF305" evidence="2">
    <location>
        <begin position="59"/>
        <end position="169"/>
    </location>
</feature>
<dbReference type="RefSeq" id="WP_046169578.1">
    <property type="nucleotide sequence ID" value="NZ_LAPV01000037.1"/>
</dbReference>
<dbReference type="Proteomes" id="UP000033519">
    <property type="component" value="Unassembled WGS sequence"/>
</dbReference>
<evidence type="ECO:0000313" key="4">
    <source>
        <dbReference type="Proteomes" id="UP000033519"/>
    </source>
</evidence>
<comment type="caution">
    <text evidence="3">The sequence shown here is derived from an EMBL/GenBank/DDBJ whole genome shotgun (WGS) entry which is preliminary data.</text>
</comment>
<dbReference type="EMBL" id="LAPV01000037">
    <property type="protein sequence ID" value="KKC34377.1"/>
    <property type="molecule type" value="Genomic_DNA"/>
</dbReference>
<gene>
    <name evidence="3" type="ORF">WH91_03225</name>
</gene>
<protein>
    <recommendedName>
        <fullName evidence="2">DUF305 domain-containing protein</fullName>
    </recommendedName>
</protein>